<name>A0ABY5S5T8_9BACL</name>
<protein>
    <submittedName>
        <fullName evidence="7">DUF1232 domain-containing protein</fullName>
    </submittedName>
</protein>
<dbReference type="RefSeq" id="WP_258385365.1">
    <property type="nucleotide sequence ID" value="NZ_CP091430.1"/>
</dbReference>
<evidence type="ECO:0000259" key="6">
    <source>
        <dbReference type="Pfam" id="PF06803"/>
    </source>
</evidence>
<organism evidence="7 8">
    <name type="scientific">Paenibacillus spongiae</name>
    <dbReference type="NCBI Taxonomy" id="2909671"/>
    <lineage>
        <taxon>Bacteria</taxon>
        <taxon>Bacillati</taxon>
        <taxon>Bacillota</taxon>
        <taxon>Bacilli</taxon>
        <taxon>Bacillales</taxon>
        <taxon>Paenibacillaceae</taxon>
        <taxon>Paenibacillus</taxon>
    </lineage>
</organism>
<dbReference type="EMBL" id="CP091430">
    <property type="protein sequence ID" value="UVI29276.1"/>
    <property type="molecule type" value="Genomic_DNA"/>
</dbReference>
<evidence type="ECO:0000256" key="5">
    <source>
        <dbReference type="SAM" id="Phobius"/>
    </source>
</evidence>
<feature type="transmembrane region" description="Helical" evidence="5">
    <location>
        <begin position="30"/>
        <end position="47"/>
    </location>
</feature>
<evidence type="ECO:0000256" key="3">
    <source>
        <dbReference type="ARBA" id="ARBA00022989"/>
    </source>
</evidence>
<keyword evidence="8" id="KW-1185">Reference proteome</keyword>
<keyword evidence="3 5" id="KW-1133">Transmembrane helix</keyword>
<proteinExistence type="predicted"/>
<feature type="transmembrane region" description="Helical" evidence="5">
    <location>
        <begin position="53"/>
        <end position="74"/>
    </location>
</feature>
<evidence type="ECO:0000256" key="2">
    <source>
        <dbReference type="ARBA" id="ARBA00022692"/>
    </source>
</evidence>
<gene>
    <name evidence="7" type="ORF">L1F29_28230</name>
</gene>
<comment type="subcellular location">
    <subcellularLocation>
        <location evidence="1">Endomembrane system</location>
        <topology evidence="1">Multi-pass membrane protein</topology>
    </subcellularLocation>
</comment>
<sequence length="128" mass="14854">MIDKIKTWAKQLKRKVFVLYFAYKDNRTPWYAKLFAICVVAYAFSPVDLIPDFIPILGYLDDVILVPLGVTLALKLIPKMVIQDCTVKAEERIKHGKPKNWLVGSLIIIVWIVAVLWISIATYRYWLN</sequence>
<evidence type="ECO:0000256" key="1">
    <source>
        <dbReference type="ARBA" id="ARBA00004127"/>
    </source>
</evidence>
<feature type="transmembrane region" description="Helical" evidence="5">
    <location>
        <begin position="101"/>
        <end position="126"/>
    </location>
</feature>
<evidence type="ECO:0000313" key="8">
    <source>
        <dbReference type="Proteomes" id="UP001057877"/>
    </source>
</evidence>
<dbReference type="Proteomes" id="UP001057877">
    <property type="component" value="Chromosome"/>
</dbReference>
<evidence type="ECO:0000313" key="7">
    <source>
        <dbReference type="EMBL" id="UVI29276.1"/>
    </source>
</evidence>
<dbReference type="InterPro" id="IPR010652">
    <property type="entry name" value="DUF1232"/>
</dbReference>
<reference evidence="7" key="1">
    <citation type="submission" date="2022-01" db="EMBL/GenBank/DDBJ databases">
        <title>Paenibacillus spongiae sp. nov., isolated from marine sponge.</title>
        <authorList>
            <person name="Li Z."/>
            <person name="Zhang M."/>
        </authorList>
    </citation>
    <scope>NUCLEOTIDE SEQUENCE</scope>
    <source>
        <strain evidence="7">PHS-Z3</strain>
    </source>
</reference>
<keyword evidence="4 5" id="KW-0472">Membrane</keyword>
<evidence type="ECO:0000256" key="4">
    <source>
        <dbReference type="ARBA" id="ARBA00023136"/>
    </source>
</evidence>
<feature type="domain" description="DUF1232" evidence="6">
    <location>
        <begin position="32"/>
        <end position="68"/>
    </location>
</feature>
<keyword evidence="2 5" id="KW-0812">Transmembrane</keyword>
<accession>A0ABY5S5T8</accession>
<dbReference type="Pfam" id="PF06803">
    <property type="entry name" value="DUF1232"/>
    <property type="match status" value="1"/>
</dbReference>